<dbReference type="AlphaFoldDB" id="A0A4S8IG61"/>
<comment type="caution">
    <text evidence="2">The sequence shown here is derived from an EMBL/GenBank/DDBJ whole genome shotgun (WGS) entry which is preliminary data.</text>
</comment>
<protein>
    <submittedName>
        <fullName evidence="2">Uncharacterized protein</fullName>
    </submittedName>
</protein>
<dbReference type="Proteomes" id="UP000317650">
    <property type="component" value="Chromosome 9"/>
</dbReference>
<accession>A0A4S8IG61</accession>
<evidence type="ECO:0000256" key="1">
    <source>
        <dbReference type="SAM" id="MobiDB-lite"/>
    </source>
</evidence>
<proteinExistence type="predicted"/>
<organism evidence="2 3">
    <name type="scientific">Musa balbisiana</name>
    <name type="common">Banana</name>
    <dbReference type="NCBI Taxonomy" id="52838"/>
    <lineage>
        <taxon>Eukaryota</taxon>
        <taxon>Viridiplantae</taxon>
        <taxon>Streptophyta</taxon>
        <taxon>Embryophyta</taxon>
        <taxon>Tracheophyta</taxon>
        <taxon>Spermatophyta</taxon>
        <taxon>Magnoliopsida</taxon>
        <taxon>Liliopsida</taxon>
        <taxon>Zingiberales</taxon>
        <taxon>Musaceae</taxon>
        <taxon>Musa</taxon>
    </lineage>
</organism>
<reference evidence="2 3" key="1">
    <citation type="journal article" date="2019" name="Nat. Plants">
        <title>Genome sequencing of Musa balbisiana reveals subgenome evolution and function divergence in polyploid bananas.</title>
        <authorList>
            <person name="Yao X."/>
        </authorList>
    </citation>
    <scope>NUCLEOTIDE SEQUENCE [LARGE SCALE GENOMIC DNA]</scope>
    <source>
        <strain evidence="3">cv. DH-PKW</strain>
        <tissue evidence="2">Leaves</tissue>
    </source>
</reference>
<dbReference type="PANTHER" id="PTHR34788:SF4">
    <property type="entry name" value="F15I1.22"/>
    <property type="match status" value="1"/>
</dbReference>
<dbReference type="EMBL" id="PYDT01000010">
    <property type="protein sequence ID" value="THU47210.1"/>
    <property type="molecule type" value="Genomic_DNA"/>
</dbReference>
<feature type="region of interest" description="Disordered" evidence="1">
    <location>
        <begin position="1"/>
        <end position="20"/>
    </location>
</feature>
<dbReference type="PANTHER" id="PTHR34788">
    <property type="entry name" value="F15I1.22"/>
    <property type="match status" value="1"/>
</dbReference>
<evidence type="ECO:0000313" key="2">
    <source>
        <dbReference type="EMBL" id="THU47210.1"/>
    </source>
</evidence>
<gene>
    <name evidence="2" type="ORF">C4D60_Mb09t13120</name>
</gene>
<name>A0A4S8IG61_MUSBA</name>
<evidence type="ECO:0000313" key="3">
    <source>
        <dbReference type="Proteomes" id="UP000317650"/>
    </source>
</evidence>
<keyword evidence="3" id="KW-1185">Reference proteome</keyword>
<sequence>MATSDDDAQSWPSRPPTRGPMLFRMPHRWAAAPSLRRRKMTVVRLGSRRGWRWRGRRLLGGLLRRMRLRWLAAMYRSALNRLRESYGAVVRDLIEAQAVQSQLMRESYLAVPFQVTAPYIHHTRS</sequence>